<dbReference type="Proteomes" id="UP000274822">
    <property type="component" value="Unassembled WGS sequence"/>
</dbReference>
<feature type="compositionally biased region" description="Basic and acidic residues" evidence="1">
    <location>
        <begin position="126"/>
        <end position="140"/>
    </location>
</feature>
<gene>
    <name evidence="2" type="ORF">BC938DRAFT_472923</name>
</gene>
<dbReference type="EMBL" id="RBNJ01014596">
    <property type="protein sequence ID" value="RUS24903.1"/>
    <property type="molecule type" value="Genomic_DNA"/>
</dbReference>
<evidence type="ECO:0000313" key="3">
    <source>
        <dbReference type="Proteomes" id="UP000274822"/>
    </source>
</evidence>
<feature type="compositionally biased region" description="Basic and acidic residues" evidence="1">
    <location>
        <begin position="82"/>
        <end position="91"/>
    </location>
</feature>
<keyword evidence="3" id="KW-1185">Reference proteome</keyword>
<proteinExistence type="predicted"/>
<reference evidence="2 3" key="1">
    <citation type="journal article" date="2018" name="New Phytol.">
        <title>Phylogenomics of Endogonaceae and evolution of mycorrhizas within Mucoromycota.</title>
        <authorList>
            <person name="Chang Y."/>
            <person name="Desiro A."/>
            <person name="Na H."/>
            <person name="Sandor L."/>
            <person name="Lipzen A."/>
            <person name="Clum A."/>
            <person name="Barry K."/>
            <person name="Grigoriev I.V."/>
            <person name="Martin F.M."/>
            <person name="Stajich J.E."/>
            <person name="Smith M.E."/>
            <person name="Bonito G."/>
            <person name="Spatafora J.W."/>
        </authorList>
    </citation>
    <scope>NUCLEOTIDE SEQUENCE [LARGE SCALE GENOMIC DNA]</scope>
    <source>
        <strain evidence="2 3">AD002</strain>
    </source>
</reference>
<organism evidence="2 3">
    <name type="scientific">Jimgerdemannia flammicorona</name>
    <dbReference type="NCBI Taxonomy" id="994334"/>
    <lineage>
        <taxon>Eukaryota</taxon>
        <taxon>Fungi</taxon>
        <taxon>Fungi incertae sedis</taxon>
        <taxon>Mucoromycota</taxon>
        <taxon>Mucoromycotina</taxon>
        <taxon>Endogonomycetes</taxon>
        <taxon>Endogonales</taxon>
        <taxon>Endogonaceae</taxon>
        <taxon>Jimgerdemannia</taxon>
    </lineage>
</organism>
<feature type="region of interest" description="Disordered" evidence="1">
    <location>
        <begin position="42"/>
        <end position="63"/>
    </location>
</feature>
<sequence>MIQGRLLDHVCGPPRVRPVYLPPNVVPQPVDAHLAKEAEYQKYPHGEVPHHRDRALAPGKEGVDPEAKTVLLPRNETHAVQENVGQHHREGQGVGGYVVVPQQRAGAAADQRGGEQCPENDGDQDAVDRDNVRDDDMALA</sequence>
<accession>A0A433Q549</accession>
<protein>
    <submittedName>
        <fullName evidence="2">Uncharacterized protein</fullName>
    </submittedName>
</protein>
<evidence type="ECO:0000313" key="2">
    <source>
        <dbReference type="EMBL" id="RUS24903.1"/>
    </source>
</evidence>
<feature type="region of interest" description="Disordered" evidence="1">
    <location>
        <begin position="82"/>
        <end position="140"/>
    </location>
</feature>
<name>A0A433Q549_9FUNG</name>
<feature type="compositionally biased region" description="Low complexity" evidence="1">
    <location>
        <begin position="97"/>
        <end position="116"/>
    </location>
</feature>
<comment type="caution">
    <text evidence="2">The sequence shown here is derived from an EMBL/GenBank/DDBJ whole genome shotgun (WGS) entry which is preliminary data.</text>
</comment>
<evidence type="ECO:0000256" key="1">
    <source>
        <dbReference type="SAM" id="MobiDB-lite"/>
    </source>
</evidence>
<dbReference type="AlphaFoldDB" id="A0A433Q549"/>